<evidence type="ECO:0000256" key="4">
    <source>
        <dbReference type="ARBA" id="ARBA00023033"/>
    </source>
</evidence>
<sequence>MPERPPDISTDDASEVCIIGGGIGGLALAVGLQSRGVRCHVVERDSGWDERRRGYGLTLGPTCMTALTSLGLLERVRAVDQACPSDWHWVFAASGAILGYFGIAFSGKPGEARNFRVPRHELRRMLYEQLAPGTVRWGLRLESYVEVAGGVEVVRRCSSWHAPVGEMLAETAAGSVWGTPLCDRAPMPHRSKQAGRARGGGAQAGEAQPSPWASRVTLLGDAAHAMTPFKGQGANQTLVDAALLGNLLAAALAGRGEGGTASALARYEREMCDKAEPKVAASRRAALLYHSAAALEPGSYGVSGVPAEEAAALLAELSRRGVTASDAGALEARAVAAWSESSS</sequence>
<dbReference type="InterPro" id="IPR036188">
    <property type="entry name" value="FAD/NAD-bd_sf"/>
</dbReference>
<dbReference type="SUPFAM" id="SSF51905">
    <property type="entry name" value="FAD/NAD(P)-binding domain"/>
    <property type="match status" value="1"/>
</dbReference>
<evidence type="ECO:0000313" key="8">
    <source>
        <dbReference type="Proteomes" id="UP000013827"/>
    </source>
</evidence>
<dbReference type="Pfam" id="PF01494">
    <property type="entry name" value="FAD_binding_3"/>
    <property type="match status" value="2"/>
</dbReference>
<keyword evidence="2" id="KW-0274">FAD</keyword>
<dbReference type="GO" id="GO:0004497">
    <property type="term" value="F:monooxygenase activity"/>
    <property type="evidence" value="ECO:0007669"/>
    <property type="project" value="UniProtKB-KW"/>
</dbReference>
<feature type="region of interest" description="Disordered" evidence="5">
    <location>
        <begin position="186"/>
        <end position="210"/>
    </location>
</feature>
<feature type="domain" description="FAD-binding" evidence="6">
    <location>
        <begin position="215"/>
        <end position="273"/>
    </location>
</feature>
<evidence type="ECO:0000256" key="3">
    <source>
        <dbReference type="ARBA" id="ARBA00023002"/>
    </source>
</evidence>
<dbReference type="EnsemblProtists" id="EOD18550">
    <property type="protein sequence ID" value="EOD18550"/>
    <property type="gene ID" value="EMIHUDRAFT_243766"/>
</dbReference>
<organism evidence="7 8">
    <name type="scientific">Emiliania huxleyi (strain CCMP1516)</name>
    <dbReference type="NCBI Taxonomy" id="280463"/>
    <lineage>
        <taxon>Eukaryota</taxon>
        <taxon>Haptista</taxon>
        <taxon>Haptophyta</taxon>
        <taxon>Prymnesiophyceae</taxon>
        <taxon>Isochrysidales</taxon>
        <taxon>Noelaerhabdaceae</taxon>
        <taxon>Emiliania</taxon>
    </lineage>
</organism>
<reference evidence="8" key="1">
    <citation type="journal article" date="2013" name="Nature">
        <title>Pan genome of the phytoplankton Emiliania underpins its global distribution.</title>
        <authorList>
            <person name="Read B.A."/>
            <person name="Kegel J."/>
            <person name="Klute M.J."/>
            <person name="Kuo A."/>
            <person name="Lefebvre S.C."/>
            <person name="Maumus F."/>
            <person name="Mayer C."/>
            <person name="Miller J."/>
            <person name="Monier A."/>
            <person name="Salamov A."/>
            <person name="Young J."/>
            <person name="Aguilar M."/>
            <person name="Claverie J.M."/>
            <person name="Frickenhaus S."/>
            <person name="Gonzalez K."/>
            <person name="Herman E.K."/>
            <person name="Lin Y.C."/>
            <person name="Napier J."/>
            <person name="Ogata H."/>
            <person name="Sarno A.F."/>
            <person name="Shmutz J."/>
            <person name="Schroeder D."/>
            <person name="de Vargas C."/>
            <person name="Verret F."/>
            <person name="von Dassow P."/>
            <person name="Valentin K."/>
            <person name="Van de Peer Y."/>
            <person name="Wheeler G."/>
            <person name="Dacks J.B."/>
            <person name="Delwiche C.F."/>
            <person name="Dyhrman S.T."/>
            <person name="Glockner G."/>
            <person name="John U."/>
            <person name="Richards T."/>
            <person name="Worden A.Z."/>
            <person name="Zhang X."/>
            <person name="Grigoriev I.V."/>
            <person name="Allen A.E."/>
            <person name="Bidle K."/>
            <person name="Borodovsky M."/>
            <person name="Bowler C."/>
            <person name="Brownlee C."/>
            <person name="Cock J.M."/>
            <person name="Elias M."/>
            <person name="Gladyshev V.N."/>
            <person name="Groth M."/>
            <person name="Guda C."/>
            <person name="Hadaegh A."/>
            <person name="Iglesias-Rodriguez M.D."/>
            <person name="Jenkins J."/>
            <person name="Jones B.M."/>
            <person name="Lawson T."/>
            <person name="Leese F."/>
            <person name="Lindquist E."/>
            <person name="Lobanov A."/>
            <person name="Lomsadze A."/>
            <person name="Malik S.B."/>
            <person name="Marsh M.E."/>
            <person name="Mackinder L."/>
            <person name="Mock T."/>
            <person name="Mueller-Roeber B."/>
            <person name="Pagarete A."/>
            <person name="Parker M."/>
            <person name="Probert I."/>
            <person name="Quesneville H."/>
            <person name="Raines C."/>
            <person name="Rensing S.A."/>
            <person name="Riano-Pachon D.M."/>
            <person name="Richier S."/>
            <person name="Rokitta S."/>
            <person name="Shiraiwa Y."/>
            <person name="Soanes D.M."/>
            <person name="van der Giezen M."/>
            <person name="Wahlund T.M."/>
            <person name="Williams B."/>
            <person name="Wilson W."/>
            <person name="Wolfe G."/>
            <person name="Wurch L.L."/>
        </authorList>
    </citation>
    <scope>NUCLEOTIDE SEQUENCE</scope>
</reference>
<evidence type="ECO:0000313" key="7">
    <source>
        <dbReference type="EnsemblProtists" id="EOD18550"/>
    </source>
</evidence>
<keyword evidence="1" id="KW-0285">Flavoprotein</keyword>
<protein>
    <recommendedName>
        <fullName evidence="6">FAD-binding domain-containing protein</fullName>
    </recommendedName>
</protein>
<dbReference type="GeneID" id="17264095"/>
<dbReference type="HOGENOM" id="CLU_809952_0_0_1"/>
<dbReference type="Gene3D" id="3.50.50.60">
    <property type="entry name" value="FAD/NAD(P)-binding domain"/>
    <property type="match status" value="2"/>
</dbReference>
<feature type="domain" description="FAD-binding" evidence="6">
    <location>
        <begin position="15"/>
        <end position="154"/>
    </location>
</feature>
<evidence type="ECO:0000256" key="1">
    <source>
        <dbReference type="ARBA" id="ARBA00022630"/>
    </source>
</evidence>
<proteinExistence type="predicted"/>
<keyword evidence="4" id="KW-0503">Monooxygenase</keyword>
<dbReference type="RefSeq" id="XP_005770979.1">
    <property type="nucleotide sequence ID" value="XM_005770922.1"/>
</dbReference>
<dbReference type="PaxDb" id="2903-EOD18550"/>
<evidence type="ECO:0000256" key="5">
    <source>
        <dbReference type="SAM" id="MobiDB-lite"/>
    </source>
</evidence>
<dbReference type="PANTHER" id="PTHR46972:SF1">
    <property type="entry name" value="FAD DEPENDENT OXIDOREDUCTASE DOMAIN-CONTAINING PROTEIN"/>
    <property type="match status" value="1"/>
</dbReference>
<evidence type="ECO:0000256" key="2">
    <source>
        <dbReference type="ARBA" id="ARBA00022827"/>
    </source>
</evidence>
<dbReference type="Proteomes" id="UP000013827">
    <property type="component" value="Unassembled WGS sequence"/>
</dbReference>
<reference evidence="7" key="2">
    <citation type="submission" date="2024-10" db="UniProtKB">
        <authorList>
            <consortium name="EnsemblProtists"/>
        </authorList>
    </citation>
    <scope>IDENTIFICATION</scope>
</reference>
<keyword evidence="3" id="KW-0560">Oxidoreductase</keyword>
<dbReference type="GO" id="GO:0071949">
    <property type="term" value="F:FAD binding"/>
    <property type="evidence" value="ECO:0007669"/>
    <property type="project" value="InterPro"/>
</dbReference>
<accession>A0A0D3J4W5</accession>
<dbReference type="KEGG" id="ehx:EMIHUDRAFT_243766"/>
<name>A0A0D3J4W5_EMIH1</name>
<evidence type="ECO:0000259" key="6">
    <source>
        <dbReference type="Pfam" id="PF01494"/>
    </source>
</evidence>
<dbReference type="AlphaFoldDB" id="A0A0D3J4W5"/>
<dbReference type="PANTHER" id="PTHR46972">
    <property type="entry name" value="MONOOXYGENASE ASQM-RELATED"/>
    <property type="match status" value="1"/>
</dbReference>
<dbReference type="InterPro" id="IPR002938">
    <property type="entry name" value="FAD-bd"/>
</dbReference>
<keyword evidence="8" id="KW-1185">Reference proteome</keyword>